<proteinExistence type="inferred from homology"/>
<keyword evidence="2 4" id="KW-0548">Nucleotidyltransferase</keyword>
<protein>
    <recommendedName>
        <fullName evidence="4">3-deoxy-manno-octulosonate cytidylyltransferase</fullName>
        <ecNumber evidence="4">2.7.7.38</ecNumber>
    </recommendedName>
    <alternativeName>
        <fullName evidence="4">CMP-2-keto-3-deoxyoctulosonic acid synthase</fullName>
        <shortName evidence="4">CKS</shortName>
        <shortName evidence="4">CMP-KDO synthase</shortName>
    </alternativeName>
</protein>
<evidence type="ECO:0000256" key="3">
    <source>
        <dbReference type="ARBA" id="ARBA00022985"/>
    </source>
</evidence>
<evidence type="ECO:0000313" key="5">
    <source>
        <dbReference type="EMBL" id="CAI8757350.1"/>
    </source>
</evidence>
<dbReference type="InterPro" id="IPR003329">
    <property type="entry name" value="Cytidylyl_trans"/>
</dbReference>
<dbReference type="PANTHER" id="PTHR42866">
    <property type="entry name" value="3-DEOXY-MANNO-OCTULOSONATE CYTIDYLYLTRANSFERASE"/>
    <property type="match status" value="1"/>
</dbReference>
<dbReference type="InterPro" id="IPR004528">
    <property type="entry name" value="KdsB"/>
</dbReference>
<dbReference type="NCBIfam" id="NF009905">
    <property type="entry name" value="PRK13368.1"/>
    <property type="match status" value="1"/>
</dbReference>
<dbReference type="SUPFAM" id="SSF53448">
    <property type="entry name" value="Nucleotide-diphospho-sugar transferases"/>
    <property type="match status" value="1"/>
</dbReference>
<keyword evidence="1 4" id="KW-0808">Transferase</keyword>
<evidence type="ECO:0000313" key="6">
    <source>
        <dbReference type="Proteomes" id="UP001162030"/>
    </source>
</evidence>
<dbReference type="PANTHER" id="PTHR42866:SF2">
    <property type="entry name" value="3-DEOXY-MANNO-OCTULOSONATE CYTIDYLYLTRANSFERASE, MITOCHONDRIAL"/>
    <property type="match status" value="1"/>
</dbReference>
<comment type="subcellular location">
    <subcellularLocation>
        <location evidence="4">Cytoplasm</location>
    </subcellularLocation>
</comment>
<dbReference type="HAMAP" id="MF_00057">
    <property type="entry name" value="KdsB"/>
    <property type="match status" value="1"/>
</dbReference>
<dbReference type="NCBIfam" id="TIGR00466">
    <property type="entry name" value="kdsB"/>
    <property type="match status" value="1"/>
</dbReference>
<comment type="catalytic activity">
    <reaction evidence="4">
        <text>3-deoxy-alpha-D-manno-oct-2-ulosonate + CTP = CMP-3-deoxy-beta-D-manno-octulosonate + diphosphate</text>
        <dbReference type="Rhea" id="RHEA:23448"/>
        <dbReference type="ChEBI" id="CHEBI:33019"/>
        <dbReference type="ChEBI" id="CHEBI:37563"/>
        <dbReference type="ChEBI" id="CHEBI:85986"/>
        <dbReference type="ChEBI" id="CHEBI:85987"/>
        <dbReference type="EC" id="2.7.7.38"/>
    </reaction>
</comment>
<evidence type="ECO:0000256" key="1">
    <source>
        <dbReference type="ARBA" id="ARBA00022679"/>
    </source>
</evidence>
<comment type="similarity">
    <text evidence="4">Belongs to the KdsB family.</text>
</comment>
<evidence type="ECO:0000256" key="2">
    <source>
        <dbReference type="ARBA" id="ARBA00022695"/>
    </source>
</evidence>
<accession>A0ABN8WYB3</accession>
<reference evidence="5 6" key="1">
    <citation type="submission" date="2023-03" db="EMBL/GenBank/DDBJ databases">
        <authorList>
            <person name="Pearce D."/>
        </authorList>
    </citation>
    <scope>NUCLEOTIDE SEQUENCE [LARGE SCALE GENOMIC DNA]</scope>
    <source>
        <strain evidence="5">Msz</strain>
    </source>
</reference>
<dbReference type="Proteomes" id="UP001162030">
    <property type="component" value="Chromosome"/>
</dbReference>
<dbReference type="EMBL" id="OX458333">
    <property type="protein sequence ID" value="CAI8757350.1"/>
    <property type="molecule type" value="Genomic_DNA"/>
</dbReference>
<sequence length="253" mass="28094">MASFNIVIPARYGSSRLPGKPLLELAGRPMIVHVCERALEAGGKVFVATDDQRICDAVSHLPVRAVITRKDHANGSQRIAEVVDRLGWSDDEIIVNLQGDEPLMRPSLVRHVAAALVDQSVAQVATLAVPIQSRAEVFDPNAVKVVLDRNGYALYFSRAPIPWHRAGFVEAGALLPDNFPYLRHIGIYAYSAGFLRRYAGWLPTQLETVEALEQLRILWYGERILVLPIEDAPEAGVDTEDDLRRVRQILSTQ</sequence>
<dbReference type="CDD" id="cd02517">
    <property type="entry name" value="CMP-KDO-Synthetase"/>
    <property type="match status" value="1"/>
</dbReference>
<comment type="pathway">
    <text evidence="4">Nucleotide-sugar biosynthesis; CMP-3-deoxy-D-manno-octulosonate biosynthesis; CMP-3-deoxy-D-manno-octulosonate from 3-deoxy-D-manno-octulosonate and CTP: step 1/1.</text>
</comment>
<keyword evidence="3 4" id="KW-0448">Lipopolysaccharide biosynthesis</keyword>
<comment type="function">
    <text evidence="4">Activates KDO (a required 8-carbon sugar) for incorporation into bacterial lipopolysaccharide in Gram-negative bacteria.</text>
</comment>
<name>A0ABN8WYB3_9GAMM</name>
<keyword evidence="4" id="KW-0963">Cytoplasm</keyword>
<dbReference type="RefSeq" id="WP_026611923.1">
    <property type="nucleotide sequence ID" value="NZ_OX458333.1"/>
</dbReference>
<dbReference type="InterPro" id="IPR029044">
    <property type="entry name" value="Nucleotide-diphossugar_trans"/>
</dbReference>
<dbReference type="NCBIfam" id="NF003950">
    <property type="entry name" value="PRK05450.1-3"/>
    <property type="match status" value="1"/>
</dbReference>
<organism evidence="5 6">
    <name type="scientific">Methylocaldum szegediense</name>
    <dbReference type="NCBI Taxonomy" id="73780"/>
    <lineage>
        <taxon>Bacteria</taxon>
        <taxon>Pseudomonadati</taxon>
        <taxon>Pseudomonadota</taxon>
        <taxon>Gammaproteobacteria</taxon>
        <taxon>Methylococcales</taxon>
        <taxon>Methylococcaceae</taxon>
        <taxon>Methylocaldum</taxon>
    </lineage>
</organism>
<dbReference type="Pfam" id="PF02348">
    <property type="entry name" value="CTP_transf_3"/>
    <property type="match status" value="1"/>
</dbReference>
<dbReference type="EC" id="2.7.7.38" evidence="4"/>
<evidence type="ECO:0000256" key="4">
    <source>
        <dbReference type="HAMAP-Rule" id="MF_00057"/>
    </source>
</evidence>
<keyword evidence="6" id="KW-1185">Reference proteome</keyword>
<gene>
    <name evidence="4 5" type="primary">kdsB</name>
    <name evidence="5" type="ORF">MSZNOR_0769</name>
</gene>
<dbReference type="Gene3D" id="3.90.550.10">
    <property type="entry name" value="Spore Coat Polysaccharide Biosynthesis Protein SpsA, Chain A"/>
    <property type="match status" value="1"/>
</dbReference>
<dbReference type="GO" id="GO:0008690">
    <property type="term" value="F:3-deoxy-manno-octulosonate cytidylyltransferase activity"/>
    <property type="evidence" value="ECO:0007669"/>
    <property type="project" value="UniProtKB-EC"/>
</dbReference>
<dbReference type="NCBIfam" id="NF003952">
    <property type="entry name" value="PRK05450.1-5"/>
    <property type="match status" value="1"/>
</dbReference>